<dbReference type="Gene3D" id="3.40.50.11320">
    <property type="match status" value="1"/>
</dbReference>
<protein>
    <submittedName>
        <fullName evidence="2">Uncharacterized protein</fullName>
    </submittedName>
</protein>
<evidence type="ECO:0000256" key="1">
    <source>
        <dbReference type="ARBA" id="ARBA00009431"/>
    </source>
</evidence>
<dbReference type="AlphaFoldDB" id="A0AAV5KGM9"/>
<gene>
    <name evidence="2" type="ORF">SLEP1_g33448</name>
</gene>
<dbReference type="GO" id="GO:0004185">
    <property type="term" value="F:serine-type carboxypeptidase activity"/>
    <property type="evidence" value="ECO:0007669"/>
    <property type="project" value="InterPro"/>
</dbReference>
<reference evidence="2 3" key="1">
    <citation type="journal article" date="2021" name="Commun. Biol.">
        <title>The genome of Shorea leprosula (Dipterocarpaceae) highlights the ecological relevance of drought in aseasonal tropical rainforests.</title>
        <authorList>
            <person name="Ng K.K.S."/>
            <person name="Kobayashi M.J."/>
            <person name="Fawcett J.A."/>
            <person name="Hatakeyama M."/>
            <person name="Paape T."/>
            <person name="Ng C.H."/>
            <person name="Ang C.C."/>
            <person name="Tnah L.H."/>
            <person name="Lee C.T."/>
            <person name="Nishiyama T."/>
            <person name="Sese J."/>
            <person name="O'Brien M.J."/>
            <person name="Copetti D."/>
            <person name="Mohd Noor M.I."/>
            <person name="Ong R.C."/>
            <person name="Putra M."/>
            <person name="Sireger I.Z."/>
            <person name="Indrioko S."/>
            <person name="Kosugi Y."/>
            <person name="Izuno A."/>
            <person name="Isagi Y."/>
            <person name="Lee S.L."/>
            <person name="Shimizu K.K."/>
        </authorList>
    </citation>
    <scope>NUCLEOTIDE SEQUENCE [LARGE SCALE GENOMIC DNA]</scope>
    <source>
        <strain evidence="2">214</strain>
    </source>
</reference>
<accession>A0AAV5KGM9</accession>
<evidence type="ECO:0000313" key="3">
    <source>
        <dbReference type="Proteomes" id="UP001054252"/>
    </source>
</evidence>
<sequence>MKLPAKTAWHPWFLKGEVGGYTQVYGGDLTFATVRGAVHEVPSYQSRRALSVPGRHTSAGYFAKYQIF</sequence>
<keyword evidence="3" id="KW-1185">Reference proteome</keyword>
<dbReference type="Proteomes" id="UP001054252">
    <property type="component" value="Unassembled WGS sequence"/>
</dbReference>
<comment type="similarity">
    <text evidence="1">Belongs to the peptidase S10 family.</text>
</comment>
<name>A0AAV5KGM9_9ROSI</name>
<organism evidence="2 3">
    <name type="scientific">Rubroshorea leprosula</name>
    <dbReference type="NCBI Taxonomy" id="152421"/>
    <lineage>
        <taxon>Eukaryota</taxon>
        <taxon>Viridiplantae</taxon>
        <taxon>Streptophyta</taxon>
        <taxon>Embryophyta</taxon>
        <taxon>Tracheophyta</taxon>
        <taxon>Spermatophyta</taxon>
        <taxon>Magnoliopsida</taxon>
        <taxon>eudicotyledons</taxon>
        <taxon>Gunneridae</taxon>
        <taxon>Pentapetalae</taxon>
        <taxon>rosids</taxon>
        <taxon>malvids</taxon>
        <taxon>Malvales</taxon>
        <taxon>Dipterocarpaceae</taxon>
        <taxon>Rubroshorea</taxon>
    </lineage>
</organism>
<comment type="caution">
    <text evidence="2">The sequence shown here is derived from an EMBL/GenBank/DDBJ whole genome shotgun (WGS) entry which is preliminary data.</text>
</comment>
<dbReference type="EMBL" id="BPVZ01000064">
    <property type="protein sequence ID" value="GKV23751.1"/>
    <property type="molecule type" value="Genomic_DNA"/>
</dbReference>
<proteinExistence type="inferred from homology"/>
<evidence type="ECO:0000313" key="2">
    <source>
        <dbReference type="EMBL" id="GKV23751.1"/>
    </source>
</evidence>
<dbReference type="Pfam" id="PF00450">
    <property type="entry name" value="Peptidase_S10"/>
    <property type="match status" value="1"/>
</dbReference>
<dbReference type="GO" id="GO:0006508">
    <property type="term" value="P:proteolysis"/>
    <property type="evidence" value="ECO:0007669"/>
    <property type="project" value="InterPro"/>
</dbReference>
<dbReference type="InterPro" id="IPR029058">
    <property type="entry name" value="AB_hydrolase_fold"/>
</dbReference>
<dbReference type="SUPFAM" id="SSF53474">
    <property type="entry name" value="alpha/beta-Hydrolases"/>
    <property type="match status" value="1"/>
</dbReference>
<dbReference type="InterPro" id="IPR001563">
    <property type="entry name" value="Peptidase_S10"/>
</dbReference>